<dbReference type="eggNOG" id="COG3449">
    <property type="taxonomic scope" value="Bacteria"/>
</dbReference>
<dbReference type="Proteomes" id="UP000030661">
    <property type="component" value="Unassembled WGS sequence"/>
</dbReference>
<gene>
    <name evidence="5" type="ORF">U27_05349</name>
</gene>
<accession>A0A081C1C0</accession>
<dbReference type="GO" id="GO:0043565">
    <property type="term" value="F:sequence-specific DNA binding"/>
    <property type="evidence" value="ECO:0007669"/>
    <property type="project" value="InterPro"/>
</dbReference>
<dbReference type="PROSITE" id="PS01124">
    <property type="entry name" value="HTH_ARAC_FAMILY_2"/>
    <property type="match status" value="1"/>
</dbReference>
<evidence type="ECO:0000259" key="4">
    <source>
        <dbReference type="PROSITE" id="PS01124"/>
    </source>
</evidence>
<evidence type="ECO:0000313" key="6">
    <source>
        <dbReference type="Proteomes" id="UP000030661"/>
    </source>
</evidence>
<dbReference type="Pfam" id="PF12833">
    <property type="entry name" value="HTH_18"/>
    <property type="match status" value="1"/>
</dbReference>
<evidence type="ECO:0000256" key="1">
    <source>
        <dbReference type="ARBA" id="ARBA00023015"/>
    </source>
</evidence>
<dbReference type="SMART" id="SM00871">
    <property type="entry name" value="AraC_E_bind"/>
    <property type="match status" value="1"/>
</dbReference>
<keyword evidence="6" id="KW-1185">Reference proteome</keyword>
<name>A0A081C1C0_VECG1</name>
<dbReference type="InterPro" id="IPR011256">
    <property type="entry name" value="Reg_factor_effector_dom_sf"/>
</dbReference>
<dbReference type="Pfam" id="PF06445">
    <property type="entry name" value="GyrI-like"/>
    <property type="match status" value="1"/>
</dbReference>
<proteinExistence type="predicted"/>
<dbReference type="GO" id="GO:0003700">
    <property type="term" value="F:DNA-binding transcription factor activity"/>
    <property type="evidence" value="ECO:0007669"/>
    <property type="project" value="InterPro"/>
</dbReference>
<evidence type="ECO:0000313" key="5">
    <source>
        <dbReference type="EMBL" id="GAK58375.1"/>
    </source>
</evidence>
<dbReference type="PANTHER" id="PTHR40055:SF1">
    <property type="entry name" value="TRANSCRIPTIONAL REGULATOR YGIV-RELATED"/>
    <property type="match status" value="1"/>
</dbReference>
<dbReference type="InterPro" id="IPR029442">
    <property type="entry name" value="GyrI-like"/>
</dbReference>
<organism evidence="5">
    <name type="scientific">Vecturithrix granuli</name>
    <dbReference type="NCBI Taxonomy" id="1499967"/>
    <lineage>
        <taxon>Bacteria</taxon>
        <taxon>Candidatus Moduliflexota</taxon>
        <taxon>Candidatus Vecturitrichia</taxon>
        <taxon>Candidatus Vecturitrichales</taxon>
        <taxon>Candidatus Vecturitrichaceae</taxon>
        <taxon>Candidatus Vecturithrix</taxon>
    </lineage>
</organism>
<dbReference type="InterPro" id="IPR009057">
    <property type="entry name" value="Homeodomain-like_sf"/>
</dbReference>
<dbReference type="InterPro" id="IPR018062">
    <property type="entry name" value="HTH_AraC-typ_CS"/>
</dbReference>
<dbReference type="SUPFAM" id="SSF55136">
    <property type="entry name" value="Probable bacterial effector-binding domain"/>
    <property type="match status" value="1"/>
</dbReference>
<dbReference type="AlphaFoldDB" id="A0A081C1C0"/>
<dbReference type="SMART" id="SM00342">
    <property type="entry name" value="HTH_ARAC"/>
    <property type="match status" value="1"/>
</dbReference>
<feature type="domain" description="HTH araC/xylS-type" evidence="4">
    <location>
        <begin position="16"/>
        <end position="115"/>
    </location>
</feature>
<reference evidence="5" key="1">
    <citation type="journal article" date="2015" name="PeerJ">
        <title>First genomic representation of candidate bacterial phylum KSB3 points to enhanced environmental sensing as a trigger of wastewater bulking.</title>
        <authorList>
            <person name="Sekiguchi Y."/>
            <person name="Ohashi A."/>
            <person name="Parks D.H."/>
            <person name="Yamauchi T."/>
            <person name="Tyson G.W."/>
            <person name="Hugenholtz P."/>
        </authorList>
    </citation>
    <scope>NUCLEOTIDE SEQUENCE [LARGE SCALE GENOMIC DNA]</scope>
</reference>
<dbReference type="InterPro" id="IPR018060">
    <property type="entry name" value="HTH_AraC"/>
</dbReference>
<dbReference type="SUPFAM" id="SSF46689">
    <property type="entry name" value="Homeodomain-like"/>
    <property type="match status" value="2"/>
</dbReference>
<keyword evidence="2" id="KW-0238">DNA-binding</keyword>
<dbReference type="Gene3D" id="1.10.10.60">
    <property type="entry name" value="Homeodomain-like"/>
    <property type="match status" value="2"/>
</dbReference>
<dbReference type="PANTHER" id="PTHR40055">
    <property type="entry name" value="TRANSCRIPTIONAL REGULATOR YGIV-RELATED"/>
    <property type="match status" value="1"/>
</dbReference>
<evidence type="ECO:0000256" key="3">
    <source>
        <dbReference type="ARBA" id="ARBA00023163"/>
    </source>
</evidence>
<dbReference type="EMBL" id="DF820467">
    <property type="protein sequence ID" value="GAK58375.1"/>
    <property type="molecule type" value="Genomic_DNA"/>
</dbReference>
<keyword evidence="1" id="KW-0805">Transcription regulation</keyword>
<dbReference type="Gene3D" id="3.20.80.10">
    <property type="entry name" value="Regulatory factor, effector binding domain"/>
    <property type="match status" value="1"/>
</dbReference>
<dbReference type="InterPro" id="IPR050908">
    <property type="entry name" value="SmbC-like"/>
</dbReference>
<sequence length="307" mass="35144">MEHVSGSKTIYTTRLNRVMLFINDNLSEKLSLEILAQEACFSPYHFHRIFTAIVGETPNAYINRVRLERAANMLQSNPGMSITDIAFATGFSSSAAFSRSFKQHFGCPASIWKIRQAQSSIHPVEEAPNAMQNWQFPQSRCDPLQRQTLMQRVIVKRMPAFHVAYVASQEGYRLKEVQAAWDKLCKWAFVRDLLTFEAVMLGISYDNPEITPYHKCRYYACVTVPDHIPSDDTVGIMDITAGRYAVYRFEGTAEGIQAAFRLIYAEWLPDSGYQPAHTPCYELYYVTPETHHEEIYTLDICMPVEPL</sequence>
<evidence type="ECO:0000256" key="2">
    <source>
        <dbReference type="ARBA" id="ARBA00023125"/>
    </source>
</evidence>
<keyword evidence="3" id="KW-0804">Transcription</keyword>
<protein>
    <submittedName>
        <fullName evidence="5">Transcriptional regulator, AraC family</fullName>
    </submittedName>
</protein>
<dbReference type="eggNOG" id="COG2207">
    <property type="taxonomic scope" value="Bacteria"/>
</dbReference>
<dbReference type="STRING" id="1499967.U27_05349"/>
<dbReference type="HOGENOM" id="CLU_000445_81_1_0"/>
<dbReference type="PROSITE" id="PS00041">
    <property type="entry name" value="HTH_ARAC_FAMILY_1"/>
    <property type="match status" value="1"/>
</dbReference>
<dbReference type="InterPro" id="IPR010499">
    <property type="entry name" value="AraC_E-bd"/>
</dbReference>